<comment type="caution">
    <text evidence="6">The sequence shown here is derived from an EMBL/GenBank/DDBJ whole genome shotgun (WGS) entry which is preliminary data.</text>
</comment>
<evidence type="ECO:0000256" key="1">
    <source>
        <dbReference type="ARBA" id="ARBA00009036"/>
    </source>
</evidence>
<dbReference type="AlphaFoldDB" id="A0A5N3V1Q9"/>
<feature type="coiled-coil region" evidence="5">
    <location>
        <begin position="1"/>
        <end position="118"/>
    </location>
</feature>
<proteinExistence type="inferred from homology"/>
<keyword evidence="7" id="KW-1185">Reference proteome</keyword>
<dbReference type="GO" id="GO:0003779">
    <property type="term" value="F:actin binding"/>
    <property type="evidence" value="ECO:0007669"/>
    <property type="project" value="UniProtKB-KW"/>
</dbReference>
<protein>
    <submittedName>
        <fullName evidence="6">Uncharacterized protein</fullName>
    </submittedName>
</protein>
<dbReference type="FunFam" id="1.20.5.170:FF:000001">
    <property type="entry name" value="Tropomyosin alpha-1 chain isoform 1"/>
    <property type="match status" value="1"/>
</dbReference>
<name>A0A5N3V1Q9_MUNMU</name>
<dbReference type="PRINTS" id="PR00194">
    <property type="entry name" value="TROPOMYOSIN"/>
</dbReference>
<reference evidence="6 7" key="1">
    <citation type="submission" date="2019-06" db="EMBL/GenBank/DDBJ databases">
        <title>Discovery of a novel chromosome fission-fusion reversal in muntjac.</title>
        <authorList>
            <person name="Mudd A.B."/>
            <person name="Bredeson J.V."/>
            <person name="Baum R."/>
            <person name="Hockemeyer D."/>
            <person name="Rokhsar D.S."/>
        </authorList>
    </citation>
    <scope>NUCLEOTIDE SEQUENCE [LARGE SCALE GENOMIC DNA]</scope>
    <source>
        <strain evidence="6">UTSW_UCB_Mm</strain>
        <tissue evidence="6">Fibroblast cell line</tissue>
    </source>
</reference>
<dbReference type="PANTHER" id="PTHR19269">
    <property type="entry name" value="TROPOMYOSIN"/>
    <property type="match status" value="1"/>
</dbReference>
<keyword evidence="4" id="KW-0009">Actin-binding</keyword>
<accession>A0A5N3V1Q9</accession>
<keyword evidence="2 5" id="KW-0175">Coiled coil</keyword>
<gene>
    <name evidence="6" type="ORF">FD754_019347</name>
</gene>
<dbReference type="Pfam" id="PF00261">
    <property type="entry name" value="Tropomyosin"/>
    <property type="match status" value="1"/>
</dbReference>
<sequence length="158" mass="18548">MDHALERLATALQKLDEAQKVADENKRGMRDTENQTLKVEEKMELWEIQLKEDKHIAEEVYQKFEETEEQVELAESRCQEMDGQIRLMDQNLKCLSAAEKYSQKEDKYEKEIKILIKLRKTTDALEDSEMHRRTLDQTLLDLNEIQSTLVPPCCCSSL</sequence>
<organism evidence="6 7">
    <name type="scientific">Muntiacus muntjak</name>
    <name type="common">Barking deer</name>
    <name type="synonym">Indian muntjac</name>
    <dbReference type="NCBI Taxonomy" id="9888"/>
    <lineage>
        <taxon>Eukaryota</taxon>
        <taxon>Metazoa</taxon>
        <taxon>Chordata</taxon>
        <taxon>Craniata</taxon>
        <taxon>Vertebrata</taxon>
        <taxon>Euteleostomi</taxon>
        <taxon>Mammalia</taxon>
        <taxon>Eutheria</taxon>
        <taxon>Laurasiatheria</taxon>
        <taxon>Artiodactyla</taxon>
        <taxon>Ruminantia</taxon>
        <taxon>Pecora</taxon>
        <taxon>Cervidae</taxon>
        <taxon>Muntiacinae</taxon>
        <taxon>Muntiacus</taxon>
    </lineage>
</organism>
<evidence type="ECO:0000313" key="6">
    <source>
        <dbReference type="EMBL" id="KAB0342421.1"/>
    </source>
</evidence>
<evidence type="ECO:0000256" key="4">
    <source>
        <dbReference type="ARBA" id="ARBA00023203"/>
    </source>
</evidence>
<comment type="similarity">
    <text evidence="1">Belongs to the tropomyosin family.</text>
</comment>
<evidence type="ECO:0000256" key="3">
    <source>
        <dbReference type="ARBA" id="ARBA00023179"/>
    </source>
</evidence>
<dbReference type="EMBL" id="VCEA01000003">
    <property type="protein sequence ID" value="KAB0342421.1"/>
    <property type="molecule type" value="Genomic_DNA"/>
</dbReference>
<evidence type="ECO:0000313" key="7">
    <source>
        <dbReference type="Proteomes" id="UP000326458"/>
    </source>
</evidence>
<dbReference type="Proteomes" id="UP000326458">
    <property type="component" value="Unassembled WGS sequence"/>
</dbReference>
<dbReference type="InterPro" id="IPR000533">
    <property type="entry name" value="Tropomyosin"/>
</dbReference>
<dbReference type="Gene3D" id="1.20.5.170">
    <property type="match status" value="1"/>
</dbReference>
<evidence type="ECO:0000256" key="5">
    <source>
        <dbReference type="SAM" id="Coils"/>
    </source>
</evidence>
<dbReference type="SUPFAM" id="SSF57997">
    <property type="entry name" value="Tropomyosin"/>
    <property type="match status" value="1"/>
</dbReference>
<keyword evidence="3" id="KW-0514">Muscle protein</keyword>
<evidence type="ECO:0000256" key="2">
    <source>
        <dbReference type="ARBA" id="ARBA00023054"/>
    </source>
</evidence>